<dbReference type="InterPro" id="IPR029044">
    <property type="entry name" value="Nucleotide-diphossugar_trans"/>
</dbReference>
<dbReference type="RefSeq" id="WP_246295379.1">
    <property type="nucleotide sequence ID" value="NZ_BAAATH010000014.1"/>
</dbReference>
<organism evidence="2 3">
    <name type="scientific">Streptomyces caniferus</name>
    <dbReference type="NCBI Taxonomy" id="285557"/>
    <lineage>
        <taxon>Bacteria</taxon>
        <taxon>Bacillati</taxon>
        <taxon>Actinomycetota</taxon>
        <taxon>Actinomycetes</taxon>
        <taxon>Kitasatosporales</taxon>
        <taxon>Streptomycetaceae</taxon>
        <taxon>Streptomyces</taxon>
    </lineage>
</organism>
<comment type="caution">
    <text evidence="2">The sequence shown here is derived from an EMBL/GenBank/DDBJ whole genome shotgun (WGS) entry which is preliminary data.</text>
</comment>
<dbReference type="InterPro" id="IPR001173">
    <property type="entry name" value="Glyco_trans_2-like"/>
</dbReference>
<dbReference type="PANTHER" id="PTHR43630:SF2">
    <property type="entry name" value="GLYCOSYLTRANSFERASE"/>
    <property type="match status" value="1"/>
</dbReference>
<dbReference type="Proteomes" id="UP000435837">
    <property type="component" value="Unassembled WGS sequence"/>
</dbReference>
<feature type="domain" description="Glycosyltransferase 2-like" evidence="1">
    <location>
        <begin position="5"/>
        <end position="142"/>
    </location>
</feature>
<gene>
    <name evidence="2" type="ORF">Scani_00630</name>
</gene>
<evidence type="ECO:0000259" key="1">
    <source>
        <dbReference type="Pfam" id="PF00535"/>
    </source>
</evidence>
<dbReference type="AlphaFoldDB" id="A0A640S2D6"/>
<protein>
    <recommendedName>
        <fullName evidence="1">Glycosyltransferase 2-like domain-containing protein</fullName>
    </recommendedName>
</protein>
<dbReference type="CDD" id="cd06423">
    <property type="entry name" value="CESA_like"/>
    <property type="match status" value="1"/>
</dbReference>
<sequence length="181" mass="19715">MHTITVIVPAHNEEEGLPATLESLARQTVRPDRILVVDDASTDRTGEVAASHGVTVLRPPRNLGSKAKAQNYALPQCTTDLVLAVDADTVLAPDYIETVLPVFDDPGVTVAAGTVRTRHTRTLWERGRSTEYLFGFHWHRVWGNVAGVVGWPASMQLRGDAERIGACACAAICHHLWQDAC</sequence>
<dbReference type="SUPFAM" id="SSF53448">
    <property type="entry name" value="Nucleotide-diphospho-sugar transferases"/>
    <property type="match status" value="1"/>
</dbReference>
<dbReference type="Pfam" id="PF00535">
    <property type="entry name" value="Glycos_transf_2"/>
    <property type="match status" value="1"/>
</dbReference>
<accession>A0A640S2D6</accession>
<dbReference type="PANTHER" id="PTHR43630">
    <property type="entry name" value="POLY-BETA-1,6-N-ACETYL-D-GLUCOSAMINE SYNTHASE"/>
    <property type="match status" value="1"/>
</dbReference>
<dbReference type="Gene3D" id="3.90.550.10">
    <property type="entry name" value="Spore Coat Polysaccharide Biosynthesis Protein SpsA, Chain A"/>
    <property type="match status" value="1"/>
</dbReference>
<proteinExistence type="predicted"/>
<evidence type="ECO:0000313" key="2">
    <source>
        <dbReference type="EMBL" id="GFE03795.1"/>
    </source>
</evidence>
<evidence type="ECO:0000313" key="3">
    <source>
        <dbReference type="Proteomes" id="UP000435837"/>
    </source>
</evidence>
<dbReference type="EMBL" id="BLIN01000001">
    <property type="protein sequence ID" value="GFE03795.1"/>
    <property type="molecule type" value="Genomic_DNA"/>
</dbReference>
<name>A0A640S2D6_9ACTN</name>
<reference evidence="2 3" key="1">
    <citation type="submission" date="2019-12" db="EMBL/GenBank/DDBJ databases">
        <title>Whole genome shotgun sequence of Streptomyces caniferus NBRC 15389.</title>
        <authorList>
            <person name="Ichikawa N."/>
            <person name="Kimura A."/>
            <person name="Kitahashi Y."/>
            <person name="Komaki H."/>
            <person name="Tamura T."/>
        </authorList>
    </citation>
    <scope>NUCLEOTIDE SEQUENCE [LARGE SCALE GENOMIC DNA]</scope>
    <source>
        <strain evidence="2 3">NBRC 15389</strain>
    </source>
</reference>